<protein>
    <submittedName>
        <fullName evidence="1">Uncharacterized protein</fullName>
    </submittedName>
</protein>
<organism evidence="1 2">
    <name type="scientific">Salinicola socius</name>
    <dbReference type="NCBI Taxonomy" id="404433"/>
    <lineage>
        <taxon>Bacteria</taxon>
        <taxon>Pseudomonadati</taxon>
        <taxon>Pseudomonadota</taxon>
        <taxon>Gammaproteobacteria</taxon>
        <taxon>Oceanospirillales</taxon>
        <taxon>Halomonadaceae</taxon>
        <taxon>Salinicola</taxon>
    </lineage>
</organism>
<dbReference type="STRING" id="404433.BTW07_14585"/>
<keyword evidence="2" id="KW-1185">Reference proteome</keyword>
<comment type="caution">
    <text evidence="1">The sequence shown here is derived from an EMBL/GenBank/DDBJ whole genome shotgun (WGS) entry which is preliminary data.</text>
</comment>
<evidence type="ECO:0000313" key="2">
    <source>
        <dbReference type="Proteomes" id="UP000186878"/>
    </source>
</evidence>
<dbReference type="OrthoDB" id="6164141at2"/>
<accession>A0A1Q8SPF7</accession>
<dbReference type="EMBL" id="MSDO01000022">
    <property type="protein sequence ID" value="OLO03308.1"/>
    <property type="molecule type" value="Genomic_DNA"/>
</dbReference>
<evidence type="ECO:0000313" key="1">
    <source>
        <dbReference type="EMBL" id="OLO03308.1"/>
    </source>
</evidence>
<name>A0A1Q8SPF7_9GAMM</name>
<sequence>MNIATLPAGRMAGRAPRLDSENMAIGYLLRYGRGLDRATALENCTQFLMTEYDLTESAAELAAIHASAELESLNQVAWIDLDASTAQVVVLRTAGGTPIPFTVGDLLAQREQARDRGALRVIQPRPMQ</sequence>
<dbReference type="AlphaFoldDB" id="A0A1Q8SPF7"/>
<dbReference type="RefSeq" id="WP_075570910.1">
    <property type="nucleotide sequence ID" value="NZ_MSDO01000022.1"/>
</dbReference>
<gene>
    <name evidence="1" type="ORF">BTW07_14585</name>
</gene>
<proteinExistence type="predicted"/>
<dbReference type="Proteomes" id="UP000186878">
    <property type="component" value="Unassembled WGS sequence"/>
</dbReference>
<reference evidence="1 2" key="1">
    <citation type="submission" date="2016-12" db="EMBL/GenBank/DDBJ databases">
        <title>Draft genome sequences of strains Salinicola socius SMB35, Salinicola sp. MH3R3-1 and Chromohalobacter sp. SMB17 from the Verkhnekamsk potash mining region of Russia.</title>
        <authorList>
            <person name="Mavrodi D.V."/>
            <person name="Olsson B.E."/>
            <person name="Korsakova E.S."/>
            <person name="Pyankova A."/>
            <person name="Mavrodi O.V."/>
            <person name="Plotnikova E.G."/>
        </authorList>
    </citation>
    <scope>NUCLEOTIDE SEQUENCE [LARGE SCALE GENOMIC DNA]</scope>
    <source>
        <strain evidence="1 2">SMB35</strain>
    </source>
</reference>